<name>A0ACD3A597_9AGAR</name>
<proteinExistence type="predicted"/>
<dbReference type="EMBL" id="ML208725">
    <property type="protein sequence ID" value="TFK60853.1"/>
    <property type="molecule type" value="Genomic_DNA"/>
</dbReference>
<protein>
    <submittedName>
        <fullName evidence="1">Uncharacterized protein</fullName>
    </submittedName>
</protein>
<accession>A0ACD3A597</accession>
<organism evidence="1 2">
    <name type="scientific">Pluteus cervinus</name>
    <dbReference type="NCBI Taxonomy" id="181527"/>
    <lineage>
        <taxon>Eukaryota</taxon>
        <taxon>Fungi</taxon>
        <taxon>Dikarya</taxon>
        <taxon>Basidiomycota</taxon>
        <taxon>Agaricomycotina</taxon>
        <taxon>Agaricomycetes</taxon>
        <taxon>Agaricomycetidae</taxon>
        <taxon>Agaricales</taxon>
        <taxon>Pluteineae</taxon>
        <taxon>Pluteaceae</taxon>
        <taxon>Pluteus</taxon>
    </lineage>
</organism>
<reference evidence="1 2" key="1">
    <citation type="journal article" date="2019" name="Nat. Ecol. Evol.">
        <title>Megaphylogeny resolves global patterns of mushroom evolution.</title>
        <authorList>
            <person name="Varga T."/>
            <person name="Krizsan K."/>
            <person name="Foldi C."/>
            <person name="Dima B."/>
            <person name="Sanchez-Garcia M."/>
            <person name="Sanchez-Ramirez S."/>
            <person name="Szollosi G.J."/>
            <person name="Szarkandi J.G."/>
            <person name="Papp V."/>
            <person name="Albert L."/>
            <person name="Andreopoulos W."/>
            <person name="Angelini C."/>
            <person name="Antonin V."/>
            <person name="Barry K.W."/>
            <person name="Bougher N.L."/>
            <person name="Buchanan P."/>
            <person name="Buyck B."/>
            <person name="Bense V."/>
            <person name="Catcheside P."/>
            <person name="Chovatia M."/>
            <person name="Cooper J."/>
            <person name="Damon W."/>
            <person name="Desjardin D."/>
            <person name="Finy P."/>
            <person name="Geml J."/>
            <person name="Haridas S."/>
            <person name="Hughes K."/>
            <person name="Justo A."/>
            <person name="Karasinski D."/>
            <person name="Kautmanova I."/>
            <person name="Kiss B."/>
            <person name="Kocsube S."/>
            <person name="Kotiranta H."/>
            <person name="LaButti K.M."/>
            <person name="Lechner B.E."/>
            <person name="Liimatainen K."/>
            <person name="Lipzen A."/>
            <person name="Lukacs Z."/>
            <person name="Mihaltcheva S."/>
            <person name="Morgado L.N."/>
            <person name="Niskanen T."/>
            <person name="Noordeloos M.E."/>
            <person name="Ohm R.A."/>
            <person name="Ortiz-Santana B."/>
            <person name="Ovrebo C."/>
            <person name="Racz N."/>
            <person name="Riley R."/>
            <person name="Savchenko A."/>
            <person name="Shiryaev A."/>
            <person name="Soop K."/>
            <person name="Spirin V."/>
            <person name="Szebenyi C."/>
            <person name="Tomsovsky M."/>
            <person name="Tulloss R.E."/>
            <person name="Uehling J."/>
            <person name="Grigoriev I.V."/>
            <person name="Vagvolgyi C."/>
            <person name="Papp T."/>
            <person name="Martin F.M."/>
            <person name="Miettinen O."/>
            <person name="Hibbett D.S."/>
            <person name="Nagy L.G."/>
        </authorList>
    </citation>
    <scope>NUCLEOTIDE SEQUENCE [LARGE SCALE GENOMIC DNA]</scope>
    <source>
        <strain evidence="1 2">NL-1719</strain>
    </source>
</reference>
<evidence type="ECO:0000313" key="2">
    <source>
        <dbReference type="Proteomes" id="UP000308600"/>
    </source>
</evidence>
<evidence type="ECO:0000313" key="1">
    <source>
        <dbReference type="EMBL" id="TFK60853.1"/>
    </source>
</evidence>
<keyword evidence="2" id="KW-1185">Reference proteome</keyword>
<dbReference type="Proteomes" id="UP000308600">
    <property type="component" value="Unassembled WGS sequence"/>
</dbReference>
<sequence length="98" mass="11374">MTRIVNILSAKMELGSPMISMYLLGNPDHYTNAKFTPFYWKSFVHHVRKSFDPVPGSDEDDEKVMLLRNGTTIVGVTKVQDYIFRPRELEDISLYDFV</sequence>
<feature type="non-terminal residue" evidence="1">
    <location>
        <position position="98"/>
    </location>
</feature>
<gene>
    <name evidence="1" type="ORF">BDN72DRAFT_748066</name>
</gene>